<proteinExistence type="predicted"/>
<comment type="caution">
    <text evidence="1">The sequence shown here is derived from an EMBL/GenBank/DDBJ whole genome shotgun (WGS) entry which is preliminary data.</text>
</comment>
<dbReference type="Proteomes" id="UP001600941">
    <property type="component" value="Unassembled WGS sequence"/>
</dbReference>
<gene>
    <name evidence="1" type="ORF">K340107D12_31160</name>
</gene>
<sequence length="68" mass="8104">MVFDETVLFSLYKVIELSFENKKGPLHFCEMVLEKMFCFHKIVLLVFIHGMDVQNIQRRILKGHSDIF</sequence>
<dbReference type="EMBL" id="BAABZQ010000001">
    <property type="protein sequence ID" value="GAA6500300.1"/>
    <property type="molecule type" value="Genomic_DNA"/>
</dbReference>
<accession>A0ABQ0BUU1</accession>
<reference evidence="1 2" key="1">
    <citation type="submission" date="2024-04" db="EMBL/GenBank/DDBJ databases">
        <title>Defined microbial consortia suppress multidrug-resistant proinflammatory Enterobacteriaceae via ecological control.</title>
        <authorList>
            <person name="Furuichi M."/>
            <person name="Kawaguchi T."/>
            <person name="Pust M."/>
            <person name="Yasuma K."/>
            <person name="Plichta D."/>
            <person name="Hasegawa N."/>
            <person name="Ohya T."/>
            <person name="Bhattarai S."/>
            <person name="Sasajima S."/>
            <person name="Aoto Y."/>
            <person name="Tuganbaev T."/>
            <person name="Yaginuma M."/>
            <person name="Ueda M."/>
            <person name="Okahashi N."/>
            <person name="Amafuji K."/>
            <person name="Kiridooshi Y."/>
            <person name="Sugita K."/>
            <person name="Strazar M."/>
            <person name="Skelly A."/>
            <person name="Suda W."/>
            <person name="Hattori M."/>
            <person name="Nakamoto N."/>
            <person name="Caballero S."/>
            <person name="Norman J."/>
            <person name="Olle B."/>
            <person name="Tanoue T."/>
            <person name="Arita M."/>
            <person name="Bucci V."/>
            <person name="Atarashi K."/>
            <person name="Xavier R."/>
            <person name="Honda K."/>
        </authorList>
    </citation>
    <scope>NUCLEOTIDE SEQUENCE [LARGE SCALE GENOMIC DNA]</scope>
    <source>
        <strain evidence="2">k34-0107-D12</strain>
    </source>
</reference>
<evidence type="ECO:0000313" key="2">
    <source>
        <dbReference type="Proteomes" id="UP001600941"/>
    </source>
</evidence>
<organism evidence="1 2">
    <name type="scientific">Blautia parvula</name>
    <dbReference type="NCBI Taxonomy" id="2877527"/>
    <lineage>
        <taxon>Bacteria</taxon>
        <taxon>Bacillati</taxon>
        <taxon>Bacillota</taxon>
        <taxon>Clostridia</taxon>
        <taxon>Lachnospirales</taxon>
        <taxon>Lachnospiraceae</taxon>
        <taxon>Blautia</taxon>
    </lineage>
</organism>
<keyword evidence="2" id="KW-1185">Reference proteome</keyword>
<name>A0ABQ0BUU1_9FIRM</name>
<protein>
    <submittedName>
        <fullName evidence="1">Uncharacterized protein</fullName>
    </submittedName>
</protein>
<evidence type="ECO:0000313" key="1">
    <source>
        <dbReference type="EMBL" id="GAA6500300.1"/>
    </source>
</evidence>